<comment type="caution">
    <text evidence="6">The sequence shown here is derived from an EMBL/GenBank/DDBJ whole genome shotgun (WGS) entry which is preliminary data.</text>
</comment>
<dbReference type="Proteomes" id="UP000266016">
    <property type="component" value="Unassembled WGS sequence"/>
</dbReference>
<keyword evidence="3" id="KW-0276">Fatty acid metabolism</keyword>
<dbReference type="PANTHER" id="PTHR43859:SF4">
    <property type="entry name" value="BUTANOATE--COA LIGASE AAE1-RELATED"/>
    <property type="match status" value="1"/>
</dbReference>
<dbReference type="SUPFAM" id="SSF56801">
    <property type="entry name" value="Acetyl-CoA synthetase-like"/>
    <property type="match status" value="1"/>
</dbReference>
<dbReference type="EMBL" id="QWVS01000018">
    <property type="protein sequence ID" value="RID85464.1"/>
    <property type="molecule type" value="Genomic_DNA"/>
</dbReference>
<dbReference type="PANTHER" id="PTHR43859">
    <property type="entry name" value="ACYL-ACTIVATING ENZYME"/>
    <property type="match status" value="1"/>
</dbReference>
<dbReference type="Gene3D" id="3.30.300.30">
    <property type="match status" value="1"/>
</dbReference>
<reference evidence="6 7" key="1">
    <citation type="submission" date="2018-08" db="EMBL/GenBank/DDBJ databases">
        <title>Bacillus jemisoniae sp. nov., Bacillus chryseoplanitiae sp. nov., Bacillus resnikiae sp. nov., and Bacillus frankliniae sp. nov., isolated from Viking spacecraft and associated surfaces.</title>
        <authorList>
            <person name="Seuylemezian A."/>
            <person name="Vaishampayan P."/>
        </authorList>
    </citation>
    <scope>NUCLEOTIDE SEQUENCE [LARGE SCALE GENOMIC DNA]</scope>
    <source>
        <strain evidence="6 7">MA001</strain>
    </source>
</reference>
<dbReference type="InterPro" id="IPR025110">
    <property type="entry name" value="AMP-bd_C"/>
</dbReference>
<evidence type="ECO:0000256" key="3">
    <source>
        <dbReference type="ARBA" id="ARBA00022832"/>
    </source>
</evidence>
<feature type="domain" description="AMP-binding enzyme C-terminal" evidence="5">
    <location>
        <begin position="19"/>
        <end position="91"/>
    </location>
</feature>
<gene>
    <name evidence="6" type="ORF">D1953_11680</name>
</gene>
<dbReference type="GO" id="GO:0016874">
    <property type="term" value="F:ligase activity"/>
    <property type="evidence" value="ECO:0007669"/>
    <property type="project" value="UniProtKB-KW"/>
</dbReference>
<protein>
    <recommendedName>
        <fullName evidence="5">AMP-binding enzyme C-terminal domain-containing protein</fullName>
    </recommendedName>
</protein>
<accession>A0A398B7J6</accession>
<evidence type="ECO:0000259" key="5">
    <source>
        <dbReference type="Pfam" id="PF13193"/>
    </source>
</evidence>
<keyword evidence="7" id="KW-1185">Reference proteome</keyword>
<evidence type="ECO:0000313" key="7">
    <source>
        <dbReference type="Proteomes" id="UP000266016"/>
    </source>
</evidence>
<sequence>MKEEKDMIKRSGQNVSANEVESVIEEHPSVYEAAVIGIPDKIRDEGMKAYVVLRKNHELLKEELMHYCRLRLAKFKVPDVIEIIDELPRTSFGAVEKYALQQMHAEEYRELF</sequence>
<evidence type="ECO:0000256" key="1">
    <source>
        <dbReference type="ARBA" id="ARBA00006432"/>
    </source>
</evidence>
<name>A0A398B7J6_9BACI</name>
<dbReference type="FunFam" id="3.30.300.30:FF:000008">
    <property type="entry name" value="2,3-dihydroxybenzoate-AMP ligase"/>
    <property type="match status" value="1"/>
</dbReference>
<evidence type="ECO:0000313" key="6">
    <source>
        <dbReference type="EMBL" id="RID85464.1"/>
    </source>
</evidence>
<dbReference type="GO" id="GO:0006631">
    <property type="term" value="P:fatty acid metabolic process"/>
    <property type="evidence" value="ECO:0007669"/>
    <property type="project" value="UniProtKB-KW"/>
</dbReference>
<evidence type="ECO:0000256" key="2">
    <source>
        <dbReference type="ARBA" id="ARBA00022598"/>
    </source>
</evidence>
<dbReference type="InterPro" id="IPR045851">
    <property type="entry name" value="AMP-bd_C_sf"/>
</dbReference>
<comment type="similarity">
    <text evidence="1">Belongs to the ATP-dependent AMP-binding enzyme family.</text>
</comment>
<evidence type="ECO:0000256" key="4">
    <source>
        <dbReference type="ARBA" id="ARBA00023098"/>
    </source>
</evidence>
<keyword evidence="4" id="KW-0443">Lipid metabolism</keyword>
<organism evidence="6 7">
    <name type="scientific">Peribacillus asahii</name>
    <dbReference type="NCBI Taxonomy" id="228899"/>
    <lineage>
        <taxon>Bacteria</taxon>
        <taxon>Bacillati</taxon>
        <taxon>Bacillota</taxon>
        <taxon>Bacilli</taxon>
        <taxon>Bacillales</taxon>
        <taxon>Bacillaceae</taxon>
        <taxon>Peribacillus</taxon>
    </lineage>
</organism>
<dbReference type="AlphaFoldDB" id="A0A398B7J6"/>
<proteinExistence type="inferred from homology"/>
<keyword evidence="2" id="KW-0436">Ligase</keyword>
<dbReference type="Pfam" id="PF13193">
    <property type="entry name" value="AMP-binding_C"/>
    <property type="match status" value="1"/>
</dbReference>